<accession>A0A433NJX5</accession>
<evidence type="ECO:0000313" key="2">
    <source>
        <dbReference type="Proteomes" id="UP000268857"/>
    </source>
</evidence>
<organism evidence="1 2">
    <name type="scientific">Chlorogloeopsis fritschii PCC 6912</name>
    <dbReference type="NCBI Taxonomy" id="211165"/>
    <lineage>
        <taxon>Bacteria</taxon>
        <taxon>Bacillati</taxon>
        <taxon>Cyanobacteriota</taxon>
        <taxon>Cyanophyceae</taxon>
        <taxon>Nostocales</taxon>
        <taxon>Chlorogloeopsidaceae</taxon>
        <taxon>Chlorogloeopsis</taxon>
    </lineage>
</organism>
<proteinExistence type="predicted"/>
<protein>
    <submittedName>
        <fullName evidence="1">Uncharacterized protein</fullName>
    </submittedName>
</protein>
<dbReference type="STRING" id="211165.GCA_000317285_00605"/>
<dbReference type="OrthoDB" id="527295at2"/>
<dbReference type="Proteomes" id="UP000268857">
    <property type="component" value="Unassembled WGS sequence"/>
</dbReference>
<sequence>MHPRKSVIEIFSTFLQFDADHFGGWATDAKLRRSMHSCIKQTAQETSPDKSQRNIVMPI</sequence>
<reference evidence="1 2" key="1">
    <citation type="journal article" date="2019" name="Genome Biol. Evol.">
        <title>Day and night: Metabolic profiles and evolutionary relationships of six axenic non-marine cyanobacteria.</title>
        <authorList>
            <person name="Will S.E."/>
            <person name="Henke P."/>
            <person name="Boedeker C."/>
            <person name="Huang S."/>
            <person name="Brinkmann H."/>
            <person name="Rohde M."/>
            <person name="Jarek M."/>
            <person name="Friedl T."/>
            <person name="Seufert S."/>
            <person name="Schumacher M."/>
            <person name="Overmann J."/>
            <person name="Neumann-Schaal M."/>
            <person name="Petersen J."/>
        </authorList>
    </citation>
    <scope>NUCLEOTIDE SEQUENCE [LARGE SCALE GENOMIC DNA]</scope>
    <source>
        <strain evidence="1 2">PCC 6912</strain>
    </source>
</reference>
<name>A0A433NJX5_CHLFR</name>
<evidence type="ECO:0000313" key="1">
    <source>
        <dbReference type="EMBL" id="RUR83010.1"/>
    </source>
</evidence>
<comment type="caution">
    <text evidence="1">The sequence shown here is derived from an EMBL/GenBank/DDBJ whole genome shotgun (WGS) entry which is preliminary data.</text>
</comment>
<gene>
    <name evidence="1" type="ORF">PCC6912_23840</name>
</gene>
<dbReference type="RefSeq" id="WP_016873183.1">
    <property type="nucleotide sequence ID" value="NZ_AJLN01000037.1"/>
</dbReference>
<dbReference type="EMBL" id="RSCJ01000008">
    <property type="protein sequence ID" value="RUR83010.1"/>
    <property type="molecule type" value="Genomic_DNA"/>
</dbReference>
<keyword evidence="2" id="KW-1185">Reference proteome</keyword>
<dbReference type="AlphaFoldDB" id="A0A433NJX5"/>